<protein>
    <submittedName>
        <fullName evidence="1">Aldo/keto reductase</fullName>
    </submittedName>
</protein>
<name>A0ACB8U1F3_9APHY</name>
<gene>
    <name evidence="1" type="ORF">BDY19DRAFT_985799</name>
</gene>
<reference evidence="1" key="1">
    <citation type="journal article" date="2021" name="Environ. Microbiol.">
        <title>Gene family expansions and transcriptome signatures uncover fungal adaptations to wood decay.</title>
        <authorList>
            <person name="Hage H."/>
            <person name="Miyauchi S."/>
            <person name="Viragh M."/>
            <person name="Drula E."/>
            <person name="Min B."/>
            <person name="Chaduli D."/>
            <person name="Navarro D."/>
            <person name="Favel A."/>
            <person name="Norest M."/>
            <person name="Lesage-Meessen L."/>
            <person name="Balint B."/>
            <person name="Merenyi Z."/>
            <person name="de Eugenio L."/>
            <person name="Morin E."/>
            <person name="Martinez A.T."/>
            <person name="Baldrian P."/>
            <person name="Stursova M."/>
            <person name="Martinez M.J."/>
            <person name="Novotny C."/>
            <person name="Magnuson J.K."/>
            <person name="Spatafora J.W."/>
            <person name="Maurice S."/>
            <person name="Pangilinan J."/>
            <person name="Andreopoulos W."/>
            <person name="LaButti K."/>
            <person name="Hundley H."/>
            <person name="Na H."/>
            <person name="Kuo A."/>
            <person name="Barry K."/>
            <person name="Lipzen A."/>
            <person name="Henrissat B."/>
            <person name="Riley R."/>
            <person name="Ahrendt S."/>
            <person name="Nagy L.G."/>
            <person name="Grigoriev I.V."/>
            <person name="Martin F."/>
            <person name="Rosso M.N."/>
        </authorList>
    </citation>
    <scope>NUCLEOTIDE SEQUENCE</scope>
    <source>
        <strain evidence="1">CBS 384.51</strain>
    </source>
</reference>
<dbReference type="Proteomes" id="UP001055072">
    <property type="component" value="Unassembled WGS sequence"/>
</dbReference>
<comment type="caution">
    <text evidence="1">The sequence shown here is derived from an EMBL/GenBank/DDBJ whole genome shotgun (WGS) entry which is preliminary data.</text>
</comment>
<organism evidence="1 2">
    <name type="scientific">Irpex rosettiformis</name>
    <dbReference type="NCBI Taxonomy" id="378272"/>
    <lineage>
        <taxon>Eukaryota</taxon>
        <taxon>Fungi</taxon>
        <taxon>Dikarya</taxon>
        <taxon>Basidiomycota</taxon>
        <taxon>Agaricomycotina</taxon>
        <taxon>Agaricomycetes</taxon>
        <taxon>Polyporales</taxon>
        <taxon>Irpicaceae</taxon>
        <taxon>Irpex</taxon>
    </lineage>
</organism>
<keyword evidence="2" id="KW-1185">Reference proteome</keyword>
<evidence type="ECO:0000313" key="2">
    <source>
        <dbReference type="Proteomes" id="UP001055072"/>
    </source>
</evidence>
<sequence length="277" mass="30948">MSSTKIIYGTAWKKERTTALVVSAVLSGFRAIDTAGQPKHYREDLVGEALDTLQKEYGIKREELFLQTKFTSPSGQDLTKPIPYSPSSPLQTQILTSFASSLKNLRTTYIDSYLLHSPLRTLPETIKAWKTLMQLQDEGKVKHIGVSNTYDVQVLEALEQHGGRRVQVVQNRRFEGNGWDKEVLAWCKRFGVQYQSFWTLTGSPSLLSNPNIKAFARAKGCSSAQAIYRLAQLEGITPLSGTTSGKHMQDDLAVESIEIDAESEGEMKDVVRWMGLS</sequence>
<accession>A0ACB8U1F3</accession>
<proteinExistence type="predicted"/>
<dbReference type="EMBL" id="MU274915">
    <property type="protein sequence ID" value="KAI0088128.1"/>
    <property type="molecule type" value="Genomic_DNA"/>
</dbReference>
<evidence type="ECO:0000313" key="1">
    <source>
        <dbReference type="EMBL" id="KAI0088128.1"/>
    </source>
</evidence>